<feature type="region of interest" description="Disordered" evidence="1">
    <location>
        <begin position="1"/>
        <end position="20"/>
    </location>
</feature>
<reference evidence="2" key="2">
    <citation type="submission" date="2015-03" db="UniProtKB">
        <authorList>
            <consortium name="EnsemblPlants"/>
        </authorList>
    </citation>
    <scope>IDENTIFICATION</scope>
</reference>
<keyword evidence="3" id="KW-1185">Reference proteome</keyword>
<dbReference type="HOGENOM" id="CLU_1410754_0_0_1"/>
<feature type="compositionally biased region" description="Low complexity" evidence="1">
    <location>
        <begin position="66"/>
        <end position="75"/>
    </location>
</feature>
<evidence type="ECO:0000313" key="3">
    <source>
        <dbReference type="Proteomes" id="UP000026960"/>
    </source>
</evidence>
<dbReference type="Proteomes" id="UP000026960">
    <property type="component" value="Chromosome 1"/>
</dbReference>
<name>A0A0D3EPF3_9ORYZ</name>
<reference evidence="2" key="1">
    <citation type="journal article" date="2009" name="Rice">
        <title>De Novo Next Generation Sequencing of Plant Genomes.</title>
        <authorList>
            <person name="Rounsley S."/>
            <person name="Marri P.R."/>
            <person name="Yu Y."/>
            <person name="He R."/>
            <person name="Sisneros N."/>
            <person name="Goicoechea J.L."/>
            <person name="Lee S.J."/>
            <person name="Angelova A."/>
            <person name="Kudrna D."/>
            <person name="Luo M."/>
            <person name="Affourtit J."/>
            <person name="Desany B."/>
            <person name="Knight J."/>
            <person name="Niazi F."/>
            <person name="Egholm M."/>
            <person name="Wing R.A."/>
        </authorList>
    </citation>
    <scope>NUCLEOTIDE SEQUENCE [LARGE SCALE GENOMIC DNA]</scope>
    <source>
        <strain evidence="2">cv. IRGC 105608</strain>
    </source>
</reference>
<dbReference type="PaxDb" id="65489-OBART01G17410.1"/>
<dbReference type="eggNOG" id="ENOG502R5M7">
    <property type="taxonomic scope" value="Eukaryota"/>
</dbReference>
<accession>A0A0D3EPF3</accession>
<organism evidence="2">
    <name type="scientific">Oryza barthii</name>
    <dbReference type="NCBI Taxonomy" id="65489"/>
    <lineage>
        <taxon>Eukaryota</taxon>
        <taxon>Viridiplantae</taxon>
        <taxon>Streptophyta</taxon>
        <taxon>Embryophyta</taxon>
        <taxon>Tracheophyta</taxon>
        <taxon>Spermatophyta</taxon>
        <taxon>Magnoliopsida</taxon>
        <taxon>Liliopsida</taxon>
        <taxon>Poales</taxon>
        <taxon>Poaceae</taxon>
        <taxon>BOP clade</taxon>
        <taxon>Oryzoideae</taxon>
        <taxon>Oryzeae</taxon>
        <taxon>Oryzinae</taxon>
        <taxon>Oryza</taxon>
    </lineage>
</organism>
<dbReference type="Gramene" id="OBART01G17410.1">
    <property type="protein sequence ID" value="OBART01G17410.1"/>
    <property type="gene ID" value="OBART01G17410"/>
</dbReference>
<sequence>MTGGRWRRRLLSPPTATRTSPKTNLPIKALWWCLVWCGREEVSTALSQLVPTIFSMSMKVEKRSSSESMSSKPSPSALPTRPKLSGKRKAASDLAWRRGRRQPRPAAWARHAATTARDGFVAHVRHHRLLGELIIGSPVHDVEQSRRLQWRLRHSRCASYSSPDQRSCPRDIAVHKTSTIVAVAPAPDDGGGE</sequence>
<feature type="region of interest" description="Disordered" evidence="1">
    <location>
        <begin position="63"/>
        <end position="109"/>
    </location>
</feature>
<evidence type="ECO:0000313" key="2">
    <source>
        <dbReference type="EnsemblPlants" id="OBART01G17410.1"/>
    </source>
</evidence>
<feature type="compositionally biased region" description="Basic residues" evidence="1">
    <location>
        <begin position="1"/>
        <end position="10"/>
    </location>
</feature>
<protein>
    <submittedName>
        <fullName evidence="2">Uncharacterized protein</fullName>
    </submittedName>
</protein>
<evidence type="ECO:0000256" key="1">
    <source>
        <dbReference type="SAM" id="MobiDB-lite"/>
    </source>
</evidence>
<dbReference type="AlphaFoldDB" id="A0A0D3EPF3"/>
<proteinExistence type="predicted"/>
<dbReference type="EnsemblPlants" id="OBART01G17410.1">
    <property type="protein sequence ID" value="OBART01G17410.1"/>
    <property type="gene ID" value="OBART01G17410"/>
</dbReference>